<dbReference type="GO" id="GO:0006508">
    <property type="term" value="P:proteolysis"/>
    <property type="evidence" value="ECO:0007669"/>
    <property type="project" value="InterPro"/>
</dbReference>
<dbReference type="SUPFAM" id="SSF53474">
    <property type="entry name" value="alpha/beta-Hydrolases"/>
    <property type="match status" value="1"/>
</dbReference>
<proteinExistence type="predicted"/>
<dbReference type="PANTHER" id="PTHR42776:SF3">
    <property type="entry name" value="DIPEPTIDYL PEPTIDASE FOUR (IV) FAMILY"/>
    <property type="match status" value="1"/>
</dbReference>
<protein>
    <submittedName>
        <fullName evidence="2">Uncharacterized protein</fullName>
    </submittedName>
</protein>
<dbReference type="GeneID" id="9803748"/>
<dbReference type="RefSeq" id="XP_053584479.1">
    <property type="nucleotide sequence ID" value="XM_053729707.1"/>
</dbReference>
<dbReference type="CTD" id="9803748"/>
<dbReference type="SUPFAM" id="SSF82171">
    <property type="entry name" value="DPP6 N-terminal domain-like"/>
    <property type="match status" value="1"/>
</dbReference>
<evidence type="ECO:0000256" key="1">
    <source>
        <dbReference type="ARBA" id="ARBA00022801"/>
    </source>
</evidence>
<sequence length="652" mass="75424">MAEAAAPENRESWDDTQIQFAFNTILHQHGQFRVNSARIVSPPGYQPKEVSVVWESLDPIECRQYIRTRGLVSKRRAWMPMSYENDKNWKYMTYFMSDDCKFCGFVSESIEMDHKRDVIQIESVKYNKAAFCIYLDSDYLHGPVIITGENCHFKMSGENGGRKLIYFAFPNEEQLKTKNRQDRLFVICIYDFETKGVTVISDENICEETINQIEWTPDGRGVIFHRRTELFWYRFGEQYVNKIYSNIPQPLRISFSPDDKRLAVFLPTSVFCEKSILLFHWPFVKAAVQFQHDVITLGSYKVWSVPDRPWSHGGSNLVFNANCQHHVIAYSLAIDTLSIHKLRFCRPSIVVDVNNDEMLFETVAANSHSRLWISSLSTGIDKTEFSATLLAGKRAADEQMFNFNVKPVDFDNGEYTGILYLPPDNLDPPGCKIRLVVYPYAGEQPNHTLLSVHPLLSVLINWGHAILVVNHREPFVVHPDSDLPDFATSQDIDDFHNAVVKVLSDHRRLDESYVCLYGYMYGSFVAANVIKRHPNFYKCAAFVHPILDYPYIPENEDEEDEEDPEPLDILDSREITIPTFLVLPKDDDHEDYQKYRQLAAKGVQCFGHSELEDEESHDYIVKILHFFKYPYDAFPRRVDDVQSTVDEAATKN</sequence>
<dbReference type="Gene3D" id="3.40.50.1820">
    <property type="entry name" value="alpha/beta hydrolase"/>
    <property type="match status" value="1"/>
</dbReference>
<dbReference type="Proteomes" id="UP000483820">
    <property type="component" value="Chromosome IV"/>
</dbReference>
<comment type="caution">
    <text evidence="2">The sequence shown here is derived from an EMBL/GenBank/DDBJ whole genome shotgun (WGS) entry which is preliminary data.</text>
</comment>
<gene>
    <name evidence="2" type="ORF">GCK72_013196</name>
</gene>
<dbReference type="EMBL" id="WUAV01000004">
    <property type="protein sequence ID" value="KAF1756742.1"/>
    <property type="molecule type" value="Genomic_DNA"/>
</dbReference>
<dbReference type="InterPro" id="IPR029058">
    <property type="entry name" value="AB_hydrolase_fold"/>
</dbReference>
<reference evidence="2 3" key="1">
    <citation type="submission" date="2019-12" db="EMBL/GenBank/DDBJ databases">
        <title>Chromosome-level assembly of the Caenorhabditis remanei genome.</title>
        <authorList>
            <person name="Teterina A.A."/>
            <person name="Willis J.H."/>
            <person name="Phillips P.C."/>
        </authorList>
    </citation>
    <scope>NUCLEOTIDE SEQUENCE [LARGE SCALE GENOMIC DNA]</scope>
    <source>
        <strain evidence="2 3">PX506</strain>
        <tissue evidence="2">Whole organism</tissue>
    </source>
</reference>
<evidence type="ECO:0000313" key="2">
    <source>
        <dbReference type="EMBL" id="KAF1756742.1"/>
    </source>
</evidence>
<dbReference type="AlphaFoldDB" id="A0A6A5GQT8"/>
<dbReference type="KEGG" id="crq:GCK72_013196"/>
<keyword evidence="1" id="KW-0378">Hydrolase</keyword>
<evidence type="ECO:0000313" key="3">
    <source>
        <dbReference type="Proteomes" id="UP000483820"/>
    </source>
</evidence>
<organism evidence="2 3">
    <name type="scientific">Caenorhabditis remanei</name>
    <name type="common">Caenorhabditis vulgaris</name>
    <dbReference type="NCBI Taxonomy" id="31234"/>
    <lineage>
        <taxon>Eukaryota</taxon>
        <taxon>Metazoa</taxon>
        <taxon>Ecdysozoa</taxon>
        <taxon>Nematoda</taxon>
        <taxon>Chromadorea</taxon>
        <taxon>Rhabditida</taxon>
        <taxon>Rhabditina</taxon>
        <taxon>Rhabditomorpha</taxon>
        <taxon>Rhabditoidea</taxon>
        <taxon>Rhabditidae</taxon>
        <taxon>Peloderinae</taxon>
        <taxon>Caenorhabditis</taxon>
    </lineage>
</organism>
<name>A0A6A5GQT8_CAERE</name>
<dbReference type="PANTHER" id="PTHR42776">
    <property type="entry name" value="SERINE PEPTIDASE S9 FAMILY MEMBER"/>
    <property type="match status" value="1"/>
</dbReference>
<accession>A0A6A5GQT8</accession>
<dbReference type="GO" id="GO:0004252">
    <property type="term" value="F:serine-type endopeptidase activity"/>
    <property type="evidence" value="ECO:0007669"/>
    <property type="project" value="TreeGrafter"/>
</dbReference>